<keyword evidence="7 12" id="KW-0378">Hydrolase</keyword>
<dbReference type="GO" id="GO:0004222">
    <property type="term" value="F:metalloendopeptidase activity"/>
    <property type="evidence" value="ECO:0007669"/>
    <property type="project" value="UniProtKB-EC"/>
</dbReference>
<dbReference type="GO" id="GO:0006508">
    <property type="term" value="P:proteolysis"/>
    <property type="evidence" value="ECO:0007669"/>
    <property type="project" value="UniProtKB-KW"/>
</dbReference>
<evidence type="ECO:0000256" key="7">
    <source>
        <dbReference type="ARBA" id="ARBA00022801"/>
    </source>
</evidence>
<evidence type="ECO:0000313" key="13">
    <source>
        <dbReference type="Proteomes" id="UP001297581"/>
    </source>
</evidence>
<evidence type="ECO:0000256" key="2">
    <source>
        <dbReference type="ARBA" id="ARBA00004613"/>
    </source>
</evidence>
<evidence type="ECO:0000256" key="8">
    <source>
        <dbReference type="ARBA" id="ARBA00022833"/>
    </source>
</evidence>
<keyword evidence="13" id="KW-1185">Reference proteome</keyword>
<comment type="cofactor">
    <cofactor evidence="1">
        <name>Zn(2+)</name>
        <dbReference type="ChEBI" id="CHEBI:29105"/>
    </cofactor>
</comment>
<dbReference type="InterPro" id="IPR002169">
    <property type="entry name" value="Peptidase_M9A/M9B"/>
</dbReference>
<dbReference type="AlphaFoldDB" id="A0AAJ1BKH2"/>
<dbReference type="PROSITE" id="PS51257">
    <property type="entry name" value="PROKAR_LIPOPROTEIN"/>
    <property type="match status" value="1"/>
</dbReference>
<keyword evidence="8" id="KW-0862">Zinc</keyword>
<evidence type="ECO:0000256" key="3">
    <source>
        <dbReference type="ARBA" id="ARBA00022525"/>
    </source>
</evidence>
<organism evidence="12 13">
    <name type="scientific">Shewanella zhuhaiensis</name>
    <dbReference type="NCBI Taxonomy" id="2919576"/>
    <lineage>
        <taxon>Bacteria</taxon>
        <taxon>Pseudomonadati</taxon>
        <taxon>Pseudomonadota</taxon>
        <taxon>Gammaproteobacteria</taxon>
        <taxon>Alteromonadales</taxon>
        <taxon>Shewanellaceae</taxon>
        <taxon>Shewanella</taxon>
    </lineage>
</organism>
<keyword evidence="3" id="KW-0964">Secreted</keyword>
<keyword evidence="6 11" id="KW-0732">Signal</keyword>
<reference evidence="12 13" key="1">
    <citation type="submission" date="2022-02" db="EMBL/GenBank/DDBJ databases">
        <title>The genome sequence of Shewanella sp. 3B26.</title>
        <authorList>
            <person name="Du J."/>
        </authorList>
    </citation>
    <scope>NUCLEOTIDE SEQUENCE [LARGE SCALE GENOMIC DNA]</scope>
    <source>
        <strain evidence="12 13">3B26</strain>
    </source>
</reference>
<gene>
    <name evidence="12" type="ORF">MJ923_19760</name>
</gene>
<name>A0AAJ1BKH2_9GAMM</name>
<dbReference type="EMBL" id="JAKUDL010000011">
    <property type="protein sequence ID" value="MCH4296546.1"/>
    <property type="molecule type" value="Genomic_DNA"/>
</dbReference>
<feature type="chain" id="PRO_5042612193" evidence="11">
    <location>
        <begin position="21"/>
        <end position="582"/>
    </location>
</feature>
<dbReference type="Pfam" id="PF01752">
    <property type="entry name" value="Peptidase_M9"/>
    <property type="match status" value="1"/>
</dbReference>
<dbReference type="RefSeq" id="WP_240592557.1">
    <property type="nucleotide sequence ID" value="NZ_JAKUDL010000011.1"/>
</dbReference>
<evidence type="ECO:0000256" key="4">
    <source>
        <dbReference type="ARBA" id="ARBA00022670"/>
    </source>
</evidence>
<dbReference type="PRINTS" id="PR00931">
    <property type="entry name" value="MICOLLPTASE"/>
</dbReference>
<dbReference type="Gene3D" id="3.40.30.160">
    <property type="entry name" value="Collagenase ColT, N-terminal domain"/>
    <property type="match status" value="1"/>
</dbReference>
<dbReference type="EC" id="3.4.24.3" evidence="12"/>
<dbReference type="Gene3D" id="1.10.390.20">
    <property type="match status" value="1"/>
</dbReference>
<keyword evidence="4" id="KW-0645">Protease</keyword>
<evidence type="ECO:0000256" key="11">
    <source>
        <dbReference type="SAM" id="SignalP"/>
    </source>
</evidence>
<comment type="subcellular location">
    <subcellularLocation>
        <location evidence="2">Secreted</location>
    </subcellularLocation>
</comment>
<dbReference type="GO" id="GO:0008270">
    <property type="term" value="F:zinc ion binding"/>
    <property type="evidence" value="ECO:0007669"/>
    <property type="project" value="InterPro"/>
</dbReference>
<proteinExistence type="predicted"/>
<protein>
    <submittedName>
        <fullName evidence="12">Collagenase</fullName>
        <ecNumber evidence="12">3.4.24.3</ecNumber>
    </submittedName>
</protein>
<dbReference type="PANTHER" id="PTHR13062">
    <property type="entry name" value="COLLAGENASE"/>
    <property type="match status" value="1"/>
</dbReference>
<feature type="signal peptide" evidence="11">
    <location>
        <begin position="1"/>
        <end position="20"/>
    </location>
</feature>
<comment type="caution">
    <text evidence="12">The sequence shown here is derived from an EMBL/GenBank/DDBJ whole genome shotgun (WGS) entry which is preliminary data.</text>
</comment>
<evidence type="ECO:0000256" key="9">
    <source>
        <dbReference type="ARBA" id="ARBA00023049"/>
    </source>
</evidence>
<sequence>MNSKSLALCLMLAIAGCAQTPTSNIALTDTLTPRLANIEHTLTADDELYSKTNFNLALALLQRPETDHEQLLVYLRAYSYFGDLDVMDAKQASRLAVILAQLAQAAPANTQEQVAVVGYRFLADKSRGAEIAPFIDLLASQLKQLAAQPASLERDYALWETLRAYGFLLFESRKYPDSSLAKTMLASDASTVLLNFAGSDAAISGADDWPRMNAYWALALYRLALPASDDAESTPAEHKLDEAVKHIAAADAKIRGEAAKTAYTLGYHVNRFAGKEACEQDELCEIPELTQVLPQRHECSDSLYILSQDLTDAEFAESCTRLISQEDSFHALLQTGRVATANDFNQALQVVAFKNWSQYNAYGQLLFDIGTDNGGMYIEGTPSKPGNQASFFAFRQWWIAPEFAIWNLNHEYVHYLDGRFVKYGGFGHFPGKMVWWAEGLAEYVSKSNDNPDAIKLAREKRAEAPSLADIFATEYKDGLDRTYRWSYLAIRYLAEQRPAALVELSRLLKTDYFEGYDALLSQLASEEQSGFETWLDGQIAQAEAQPKDAPTLPRKLNRYAYRDYLTPAHLLPKGKTSVHFHF</sequence>
<evidence type="ECO:0000256" key="5">
    <source>
        <dbReference type="ARBA" id="ARBA00022723"/>
    </source>
</evidence>
<evidence type="ECO:0000256" key="10">
    <source>
        <dbReference type="PIRSR" id="PIRSR602169-1"/>
    </source>
</evidence>
<feature type="active site" evidence="10">
    <location>
        <position position="411"/>
    </location>
</feature>
<dbReference type="GO" id="GO:0005576">
    <property type="term" value="C:extracellular region"/>
    <property type="evidence" value="ECO:0007669"/>
    <property type="project" value="UniProtKB-SubCell"/>
</dbReference>
<evidence type="ECO:0000256" key="6">
    <source>
        <dbReference type="ARBA" id="ARBA00022729"/>
    </source>
</evidence>
<accession>A0AAJ1BKH2</accession>
<dbReference type="PANTHER" id="PTHR13062:SF9">
    <property type="entry name" value="MICROBIAL COLLAGENASE"/>
    <property type="match status" value="1"/>
</dbReference>
<evidence type="ECO:0000256" key="1">
    <source>
        <dbReference type="ARBA" id="ARBA00001947"/>
    </source>
</evidence>
<evidence type="ECO:0000313" key="12">
    <source>
        <dbReference type="EMBL" id="MCH4296546.1"/>
    </source>
</evidence>
<keyword evidence="9" id="KW-0482">Metalloprotease</keyword>
<keyword evidence="5" id="KW-0479">Metal-binding</keyword>
<dbReference type="Proteomes" id="UP001297581">
    <property type="component" value="Unassembled WGS sequence"/>
</dbReference>